<reference evidence="1 2" key="1">
    <citation type="journal article" date="2010" name="Nat. Biotechnol.">
        <title>Genome sequence of the model mushroom Schizophyllum commune.</title>
        <authorList>
            <person name="Ohm R.A."/>
            <person name="de Jong J.F."/>
            <person name="Lugones L.G."/>
            <person name="Aerts A."/>
            <person name="Kothe E."/>
            <person name="Stajich J.E."/>
            <person name="de Vries R.P."/>
            <person name="Record E."/>
            <person name="Levasseur A."/>
            <person name="Baker S.E."/>
            <person name="Bartholomew K.A."/>
            <person name="Coutinho P.M."/>
            <person name="Erdmann S."/>
            <person name="Fowler T.J."/>
            <person name="Gathman A.C."/>
            <person name="Lombard V."/>
            <person name="Henrissat B."/>
            <person name="Knabe N."/>
            <person name="Kuees U."/>
            <person name="Lilly W.W."/>
            <person name="Lindquist E."/>
            <person name="Lucas S."/>
            <person name="Magnuson J.K."/>
            <person name="Piumi F."/>
            <person name="Raudaskoski M."/>
            <person name="Salamov A."/>
            <person name="Schmutz J."/>
            <person name="Schwarze F.W.M.R."/>
            <person name="vanKuyk P.A."/>
            <person name="Horton J.S."/>
            <person name="Grigoriev I.V."/>
            <person name="Woesten H.A.B."/>
        </authorList>
    </citation>
    <scope>NUCLEOTIDE SEQUENCE [LARGE SCALE GENOMIC DNA]</scope>
    <source>
        <strain evidence="2">H4-8 / FGSC 9210</strain>
    </source>
</reference>
<dbReference type="HOGENOM" id="CLU_2050997_0_0_1"/>
<name>D8QE26_SCHCM</name>
<dbReference type="AlphaFoldDB" id="D8QE26"/>
<dbReference type="InParanoid" id="D8QE26"/>
<organism evidence="2">
    <name type="scientific">Schizophyllum commune (strain H4-8 / FGSC 9210)</name>
    <name type="common">Split gill fungus</name>
    <dbReference type="NCBI Taxonomy" id="578458"/>
    <lineage>
        <taxon>Eukaryota</taxon>
        <taxon>Fungi</taxon>
        <taxon>Dikarya</taxon>
        <taxon>Basidiomycota</taxon>
        <taxon>Agaricomycotina</taxon>
        <taxon>Agaricomycetes</taxon>
        <taxon>Agaricomycetidae</taxon>
        <taxon>Agaricales</taxon>
        <taxon>Schizophyllaceae</taxon>
        <taxon>Schizophyllum</taxon>
    </lineage>
</organism>
<sequence>MTAMAHGNLWDGHLLARGGTKRPITHDKSSLHPLVDANVHAPTSPYAPLHPFGDPNIHARADPAPDAEPFFVDLSECRQHACRCTMEVVEGDPRPSPSEFRCKEIWELVNALGVWGEEGE</sequence>
<evidence type="ECO:0000313" key="2">
    <source>
        <dbReference type="Proteomes" id="UP000007431"/>
    </source>
</evidence>
<keyword evidence="2" id="KW-1185">Reference proteome</keyword>
<dbReference type="GeneID" id="9590486"/>
<protein>
    <submittedName>
        <fullName evidence="1">Uncharacterized protein</fullName>
    </submittedName>
</protein>
<evidence type="ECO:0000313" key="1">
    <source>
        <dbReference type="EMBL" id="EFI94088.1"/>
    </source>
</evidence>
<dbReference type="KEGG" id="scm:SCHCO_02587583"/>
<dbReference type="EMBL" id="GL377310">
    <property type="protein sequence ID" value="EFI94088.1"/>
    <property type="molecule type" value="Genomic_DNA"/>
</dbReference>
<accession>D8QE26</accession>
<proteinExistence type="predicted"/>
<gene>
    <name evidence="1" type="ORF">SCHCODRAFT_237062</name>
</gene>
<dbReference type="OrthoDB" id="3182995at2759"/>
<dbReference type="Proteomes" id="UP000007431">
    <property type="component" value="Unassembled WGS sequence"/>
</dbReference>
<dbReference type="VEuPathDB" id="FungiDB:SCHCODRAFT_02587583"/>